<protein>
    <submittedName>
        <fullName evidence="1">Uncharacterized protein</fullName>
    </submittedName>
</protein>
<name>A0A2P6N4P3_9EUKA</name>
<dbReference type="EMBL" id="MDYQ01000205">
    <property type="protein sequence ID" value="PRP78908.1"/>
    <property type="molecule type" value="Genomic_DNA"/>
</dbReference>
<accession>A0A2P6N4P3</accession>
<sequence>HPQEELNSLRITKQNTGGEHLVRGRTCETDNLTQLVVSYLCKVFNEEKFPQGLGSKTVKSSDFQLLKLFVLNGEFIKFNNNATMCKMLREEGTILNQTMKQQTILRASHQ</sequence>
<reference evidence="1 2" key="1">
    <citation type="journal article" date="2018" name="Genome Biol. Evol.">
        <title>Multiple Roots of Fruiting Body Formation in Amoebozoa.</title>
        <authorList>
            <person name="Hillmann F."/>
            <person name="Forbes G."/>
            <person name="Novohradska S."/>
            <person name="Ferling I."/>
            <person name="Riege K."/>
            <person name="Groth M."/>
            <person name="Westermann M."/>
            <person name="Marz M."/>
            <person name="Spaller T."/>
            <person name="Winckler T."/>
            <person name="Schaap P."/>
            <person name="Glockner G."/>
        </authorList>
    </citation>
    <scope>NUCLEOTIDE SEQUENCE [LARGE SCALE GENOMIC DNA]</scope>
    <source>
        <strain evidence="1 2">Jena</strain>
    </source>
</reference>
<gene>
    <name evidence="1" type="ORF">PROFUN_13284</name>
</gene>
<evidence type="ECO:0000313" key="2">
    <source>
        <dbReference type="Proteomes" id="UP000241769"/>
    </source>
</evidence>
<evidence type="ECO:0000313" key="1">
    <source>
        <dbReference type="EMBL" id="PRP78908.1"/>
    </source>
</evidence>
<feature type="non-terminal residue" evidence="1">
    <location>
        <position position="1"/>
    </location>
</feature>
<dbReference type="Proteomes" id="UP000241769">
    <property type="component" value="Unassembled WGS sequence"/>
</dbReference>
<keyword evidence="2" id="KW-1185">Reference proteome</keyword>
<proteinExistence type="predicted"/>
<organism evidence="1 2">
    <name type="scientific">Planoprotostelium fungivorum</name>
    <dbReference type="NCBI Taxonomy" id="1890364"/>
    <lineage>
        <taxon>Eukaryota</taxon>
        <taxon>Amoebozoa</taxon>
        <taxon>Evosea</taxon>
        <taxon>Variosea</taxon>
        <taxon>Cavosteliida</taxon>
        <taxon>Cavosteliaceae</taxon>
        <taxon>Planoprotostelium</taxon>
    </lineage>
</organism>
<comment type="caution">
    <text evidence="1">The sequence shown here is derived from an EMBL/GenBank/DDBJ whole genome shotgun (WGS) entry which is preliminary data.</text>
</comment>
<dbReference type="InParanoid" id="A0A2P6N4P3"/>
<dbReference type="AlphaFoldDB" id="A0A2P6N4P3"/>